<proteinExistence type="predicted"/>
<keyword evidence="2" id="KW-1133">Transmembrane helix</keyword>
<sequence>MPATALGIDFVASSYARAMMLGWSDGGYGELRATADDRRAVRRLLHTAEAEGRLDAAEYDRRLRAVDDAGTRARLAALTSDLPTRRGERDWDNRARIRSDDRELAVRILAEAAAHERLSSAEYEQRVATLPAVVRYSQLKRLLDGLPGWPDAPDDLLADTADRDAARTALHEAVRDHRLDPVEVPVLDAEIGQARRRSDLARLVASLDDRVGDRRRDEAARDLDAAYQAGQLDAHEQAERAAKLRHAVSGPQLTALLRDLTGADRRPADSDRAATIRALGTALDRGRLTLPEYEDRLAAAAAAITTSALRDLLADLADPPKRRRRGPLDVVFDHTVGNSALLQQSDRWWRRPFPKPAWKLAVGAALIALAGLTVRFPIAIVGWVVGGGFALLIYIWALALLVGRRAGTTIDRRAEWLRRRVQDELRALPGVSGASISYGGSNWREKPDSSVLTVRLELDSPDQPPRQELIDAVARVLWLSRIYPLGSVGLILGSADDRHTIEMNRAGRRRLRETYGPRPYGPLPSWHTDSTD</sequence>
<dbReference type="Proteomes" id="UP000611640">
    <property type="component" value="Chromosome"/>
</dbReference>
<gene>
    <name evidence="4" type="ORF">Athai_14280</name>
</gene>
<dbReference type="InterPro" id="IPR012551">
    <property type="entry name" value="DUF1707_SHOCT-like"/>
</dbReference>
<evidence type="ECO:0000313" key="5">
    <source>
        <dbReference type="Proteomes" id="UP000611640"/>
    </source>
</evidence>
<keyword evidence="2" id="KW-0472">Membrane</keyword>
<keyword evidence="2" id="KW-0812">Transmembrane</keyword>
<dbReference type="AlphaFoldDB" id="A0A7R7DLI8"/>
<reference evidence="4 5" key="1">
    <citation type="submission" date="2020-08" db="EMBL/GenBank/DDBJ databases">
        <title>Whole genome shotgun sequence of Actinocatenispora thailandica NBRC 105041.</title>
        <authorList>
            <person name="Komaki H."/>
            <person name="Tamura T."/>
        </authorList>
    </citation>
    <scope>NUCLEOTIDE SEQUENCE [LARGE SCALE GENOMIC DNA]</scope>
    <source>
        <strain evidence="4 5">NBRC 105041</strain>
    </source>
</reference>
<feature type="domain" description="DUF1707" evidence="3">
    <location>
        <begin position="31"/>
        <end position="83"/>
    </location>
</feature>
<evidence type="ECO:0000256" key="1">
    <source>
        <dbReference type="SAM" id="MobiDB-lite"/>
    </source>
</evidence>
<dbReference type="PANTHER" id="PTHR40763:SF4">
    <property type="entry name" value="DUF1707 DOMAIN-CONTAINING PROTEIN"/>
    <property type="match status" value="1"/>
</dbReference>
<accession>A0A7R7DLI8</accession>
<feature type="region of interest" description="Disordered" evidence="1">
    <location>
        <begin position="510"/>
        <end position="532"/>
    </location>
</feature>
<evidence type="ECO:0000256" key="2">
    <source>
        <dbReference type="SAM" id="Phobius"/>
    </source>
</evidence>
<dbReference type="KEGG" id="atl:Athai_14280"/>
<dbReference type="EMBL" id="AP023355">
    <property type="protein sequence ID" value="BCJ33925.1"/>
    <property type="molecule type" value="Genomic_DNA"/>
</dbReference>
<dbReference type="Pfam" id="PF08044">
    <property type="entry name" value="DUF1707"/>
    <property type="match status" value="3"/>
</dbReference>
<feature type="transmembrane region" description="Helical" evidence="2">
    <location>
        <begin position="380"/>
        <end position="403"/>
    </location>
</feature>
<keyword evidence="5" id="KW-1185">Reference proteome</keyword>
<organism evidence="4 5">
    <name type="scientific">Actinocatenispora thailandica</name>
    <dbReference type="NCBI Taxonomy" id="227318"/>
    <lineage>
        <taxon>Bacteria</taxon>
        <taxon>Bacillati</taxon>
        <taxon>Actinomycetota</taxon>
        <taxon>Actinomycetes</taxon>
        <taxon>Micromonosporales</taxon>
        <taxon>Micromonosporaceae</taxon>
        <taxon>Actinocatenispora</taxon>
    </lineage>
</organism>
<evidence type="ECO:0000313" key="4">
    <source>
        <dbReference type="EMBL" id="BCJ33925.1"/>
    </source>
</evidence>
<protein>
    <recommendedName>
        <fullName evidence="3">DUF1707 domain-containing protein</fullName>
    </recommendedName>
</protein>
<dbReference type="PANTHER" id="PTHR40763">
    <property type="entry name" value="MEMBRANE PROTEIN-RELATED"/>
    <property type="match status" value="1"/>
</dbReference>
<evidence type="ECO:0000259" key="3">
    <source>
        <dbReference type="Pfam" id="PF08044"/>
    </source>
</evidence>
<feature type="domain" description="DUF1707" evidence="3">
    <location>
        <begin position="96"/>
        <end position="147"/>
    </location>
</feature>
<name>A0A7R7DLI8_9ACTN</name>
<feature type="domain" description="DUF1707" evidence="3">
    <location>
        <begin position="266"/>
        <end position="316"/>
    </location>
</feature>